<dbReference type="Pfam" id="PF07287">
    <property type="entry name" value="AtuA"/>
    <property type="match status" value="1"/>
</dbReference>
<organism evidence="2 3">
    <name type="scientific">Advenella kashmirensis W13003</name>
    <dbReference type="NCBI Taxonomy" id="1424334"/>
    <lineage>
        <taxon>Bacteria</taxon>
        <taxon>Pseudomonadati</taxon>
        <taxon>Pseudomonadota</taxon>
        <taxon>Betaproteobacteria</taxon>
        <taxon>Burkholderiales</taxon>
        <taxon>Alcaligenaceae</taxon>
    </lineage>
</organism>
<evidence type="ECO:0000313" key="3">
    <source>
        <dbReference type="Proteomes" id="UP000018733"/>
    </source>
</evidence>
<accession>V8QKY3</accession>
<protein>
    <recommendedName>
        <fullName evidence="1">Acyclic terpene utilisation N-terminal domain-containing protein</fullName>
    </recommendedName>
</protein>
<proteinExistence type="predicted"/>
<dbReference type="STRING" id="1424334.W822_19490"/>
<dbReference type="PATRIC" id="fig|1424334.3.peg.3911"/>
<reference evidence="2 3" key="1">
    <citation type="journal article" date="2014" name="Genome Announc.">
        <title>Draft Genome Sequence of Advenella kashmirensis Strain W13003, a Polycyclic Aromatic Hydrocarbon-Degrading Bacterium.</title>
        <authorList>
            <person name="Wang X."/>
            <person name="Jin D."/>
            <person name="Zhou L."/>
            <person name="Wu L."/>
            <person name="An W."/>
            <person name="Zhao L."/>
        </authorList>
    </citation>
    <scope>NUCLEOTIDE SEQUENCE [LARGE SCALE GENOMIC DNA]</scope>
    <source>
        <strain evidence="2 3">W13003</strain>
    </source>
</reference>
<comment type="caution">
    <text evidence="2">The sequence shown here is derived from an EMBL/GenBank/DDBJ whole genome shotgun (WGS) entry which is preliminary data.</text>
</comment>
<evidence type="ECO:0000313" key="2">
    <source>
        <dbReference type="EMBL" id="ETF00601.1"/>
    </source>
</evidence>
<evidence type="ECO:0000259" key="1">
    <source>
        <dbReference type="Pfam" id="PF07287"/>
    </source>
</evidence>
<dbReference type="AlphaFoldDB" id="V8QKY3"/>
<keyword evidence="3" id="KW-1185">Reference proteome</keyword>
<dbReference type="RefSeq" id="WP_024006827.1">
    <property type="nucleotide sequence ID" value="NZ_KI650982.1"/>
</dbReference>
<sequence length="453" mass="49544">MKNELKILTPQGMLGYGIPEEHFWRGIDGGVDAMIVDSGSTDPGPYQLGLSRMLVTREAYIRDLSILLKACAERGIRLFISSAGGPGIGQHVDEMIDIIRDLAQDKGYHFKLAAIYSDVDKTWLRERLSNNQVQPCGPHKQLTLESIDSAVNLVAQMGAEPYIKALNAHPDVDIVISGRSYDPSPYAALCQMHDIDPGVYWHMGKIVECGANCAEPKGRVIVATVRKDSFDLEPMNPAERCTPSSVAAHTLYEKSRPDLLPGPGGELDLTGARYEALSDRSVRISGSVFEPSSTYRIKIEGASIIGHRTIFIGGIRDPILIGQLDDFLDRVRERTEATYPELKSGLANLSFHVYGKNGVMGDQEPLVNVIPHEVGLLGEVTAPTQELANAICSSARISVLHMPYPGQLATAGNFAIPLNPPENPIGPVCEFSVYHLAEIDDPADFFPIRYKEI</sequence>
<dbReference type="EMBL" id="AYXT01000013">
    <property type="protein sequence ID" value="ETF00601.1"/>
    <property type="molecule type" value="Genomic_DNA"/>
</dbReference>
<dbReference type="InterPro" id="IPR010839">
    <property type="entry name" value="AtuA_N"/>
</dbReference>
<dbReference type="Proteomes" id="UP000018733">
    <property type="component" value="Unassembled WGS sequence"/>
</dbReference>
<dbReference type="HOGENOM" id="CLU_028036_0_0_4"/>
<gene>
    <name evidence="2" type="ORF">W822_19490</name>
</gene>
<dbReference type="OrthoDB" id="9763456at2"/>
<feature type="domain" description="Acyclic terpene utilisation N-terminal" evidence="1">
    <location>
        <begin position="61"/>
        <end position="401"/>
    </location>
</feature>
<dbReference type="eggNOG" id="COG1574">
    <property type="taxonomic scope" value="Bacteria"/>
</dbReference>
<name>V8QKY3_9BURK</name>